<protein>
    <submittedName>
        <fullName evidence="2">Uncharacterized protein</fullName>
    </submittedName>
</protein>
<proteinExistence type="predicted"/>
<reference evidence="2 3" key="1">
    <citation type="journal article" date="2013" name="PLoS ONE">
        <title>Genomic and secretomic analyses reveal unique features of the lignocellulolytic enzyme system of Penicillium decumbens.</title>
        <authorList>
            <person name="Liu G."/>
            <person name="Zhang L."/>
            <person name="Wei X."/>
            <person name="Zou G."/>
            <person name="Qin Y."/>
            <person name="Ma L."/>
            <person name="Li J."/>
            <person name="Zheng H."/>
            <person name="Wang S."/>
            <person name="Wang C."/>
            <person name="Xun L."/>
            <person name="Zhao G.-P."/>
            <person name="Zhou Z."/>
            <person name="Qu Y."/>
        </authorList>
    </citation>
    <scope>NUCLEOTIDE SEQUENCE [LARGE SCALE GENOMIC DNA]</scope>
    <source>
        <strain evidence="3">114-2 / CGMCC 5302</strain>
    </source>
</reference>
<name>S7ZFH9_PENO1</name>
<evidence type="ECO:0000256" key="1">
    <source>
        <dbReference type="SAM" id="MobiDB-lite"/>
    </source>
</evidence>
<evidence type="ECO:0000313" key="2">
    <source>
        <dbReference type="EMBL" id="EPS29425.1"/>
    </source>
</evidence>
<accession>S7ZFH9</accession>
<dbReference type="AlphaFoldDB" id="S7ZFH9"/>
<dbReference type="HOGENOM" id="CLU_2134376_0_0_1"/>
<organism evidence="2 3">
    <name type="scientific">Penicillium oxalicum (strain 114-2 / CGMCC 5302)</name>
    <name type="common">Penicillium decumbens</name>
    <dbReference type="NCBI Taxonomy" id="933388"/>
    <lineage>
        <taxon>Eukaryota</taxon>
        <taxon>Fungi</taxon>
        <taxon>Dikarya</taxon>
        <taxon>Ascomycota</taxon>
        <taxon>Pezizomycotina</taxon>
        <taxon>Eurotiomycetes</taxon>
        <taxon>Eurotiomycetidae</taxon>
        <taxon>Eurotiales</taxon>
        <taxon>Aspergillaceae</taxon>
        <taxon>Penicillium</taxon>
    </lineage>
</organism>
<feature type="region of interest" description="Disordered" evidence="1">
    <location>
        <begin position="20"/>
        <end position="68"/>
    </location>
</feature>
<gene>
    <name evidence="2" type="ORF">PDE_04374</name>
</gene>
<feature type="region of interest" description="Disordered" evidence="1">
    <location>
        <begin position="91"/>
        <end position="113"/>
    </location>
</feature>
<sequence length="113" mass="12101">MSPPVLPIVSASKRDLALVSRASLGPDSPRAGRTKPTWGGKVPVDEDDPSGNGPACRCQGAEGQKKDIQGSQEEAVVIGLFSYQRPHSEPKTLLFRPDTRSSADSSFTFSCRE</sequence>
<dbReference type="Proteomes" id="UP000019376">
    <property type="component" value="Unassembled WGS sequence"/>
</dbReference>
<evidence type="ECO:0000313" key="3">
    <source>
        <dbReference type="Proteomes" id="UP000019376"/>
    </source>
</evidence>
<feature type="compositionally biased region" description="Polar residues" evidence="1">
    <location>
        <begin position="100"/>
        <end position="113"/>
    </location>
</feature>
<keyword evidence="3" id="KW-1185">Reference proteome</keyword>
<dbReference type="EMBL" id="KB644411">
    <property type="protein sequence ID" value="EPS29425.1"/>
    <property type="molecule type" value="Genomic_DNA"/>
</dbReference>